<dbReference type="AlphaFoldDB" id="A0AAN6RBE1"/>
<dbReference type="Pfam" id="PF05368">
    <property type="entry name" value="NmrA"/>
    <property type="match status" value="1"/>
</dbReference>
<keyword evidence="2" id="KW-0560">Oxidoreductase</keyword>
<dbReference type="EMBL" id="WVTA01000021">
    <property type="protein sequence ID" value="KAK3197144.1"/>
    <property type="molecule type" value="Genomic_DNA"/>
</dbReference>
<name>A0AAN6RBE1_9PLEO</name>
<proteinExistence type="predicted"/>
<evidence type="ECO:0000256" key="1">
    <source>
        <dbReference type="ARBA" id="ARBA00022857"/>
    </source>
</evidence>
<dbReference type="PANTHER" id="PTHR47706:SF6">
    <property type="entry name" value="NMRA-LIKE FAMILY PROTEIN (AFU_ORTHOLOGUE AFUA_6G00280)"/>
    <property type="match status" value="1"/>
</dbReference>
<sequence length="322" mass="35688">MTKQNVLLLGAHGETGGDILEGLLEDGNFNVSALVQPSSASKPAVLALAARGIPLVIASLSSPIDDLATLLTPFDTLISAIHASSILAQLPLVDAAAKAGIKRFVPCDFASVVPPGGILALRDEKEVVHQRIWKNHLPYTIIDVGYWHQISFPRVPSGRFDYALIFESPEIYGDGEGRTLIGDKRDIGRWVARIIRDGRTLNRKVVAWSDEASKEQIESAIARADEELKSDPRDLRTWVLRSNAQYSLSKFIRQDGTLENAKYLGYLDARELYPDFKPISFEEYVDELLAGGGKRPWETTNFQALQGLREEGEERFTLRTEA</sequence>
<dbReference type="PANTHER" id="PTHR47706">
    <property type="entry name" value="NMRA-LIKE FAMILY PROTEIN"/>
    <property type="match status" value="1"/>
</dbReference>
<keyword evidence="1" id="KW-0521">NADP</keyword>
<reference evidence="4 5" key="1">
    <citation type="submission" date="2021-02" db="EMBL/GenBank/DDBJ databases">
        <title>Genome assembly of Pseudopithomyces chartarum.</title>
        <authorList>
            <person name="Jauregui R."/>
            <person name="Singh J."/>
            <person name="Voisey C."/>
        </authorList>
    </citation>
    <scope>NUCLEOTIDE SEQUENCE [LARGE SCALE GENOMIC DNA]</scope>
    <source>
        <strain evidence="4 5">AGR01</strain>
    </source>
</reference>
<evidence type="ECO:0000313" key="4">
    <source>
        <dbReference type="EMBL" id="KAK3197144.1"/>
    </source>
</evidence>
<comment type="caution">
    <text evidence="4">The sequence shown here is derived from an EMBL/GenBank/DDBJ whole genome shotgun (WGS) entry which is preliminary data.</text>
</comment>
<evidence type="ECO:0000259" key="3">
    <source>
        <dbReference type="Pfam" id="PF05368"/>
    </source>
</evidence>
<dbReference type="Gene3D" id="3.90.25.10">
    <property type="entry name" value="UDP-galactose 4-epimerase, domain 1"/>
    <property type="match status" value="1"/>
</dbReference>
<accession>A0AAN6RBE1</accession>
<dbReference type="SUPFAM" id="SSF51735">
    <property type="entry name" value="NAD(P)-binding Rossmann-fold domains"/>
    <property type="match status" value="1"/>
</dbReference>
<dbReference type="InterPro" id="IPR008030">
    <property type="entry name" value="NmrA-like"/>
</dbReference>
<keyword evidence="5" id="KW-1185">Reference proteome</keyword>
<evidence type="ECO:0000256" key="2">
    <source>
        <dbReference type="ARBA" id="ARBA00023002"/>
    </source>
</evidence>
<dbReference type="GO" id="GO:0016491">
    <property type="term" value="F:oxidoreductase activity"/>
    <property type="evidence" value="ECO:0007669"/>
    <property type="project" value="UniProtKB-KW"/>
</dbReference>
<dbReference type="Proteomes" id="UP001280581">
    <property type="component" value="Unassembled WGS sequence"/>
</dbReference>
<dbReference type="InterPro" id="IPR051609">
    <property type="entry name" value="NmrA/Isoflavone_reductase-like"/>
</dbReference>
<protein>
    <recommendedName>
        <fullName evidence="3">NmrA-like domain-containing protein</fullName>
    </recommendedName>
</protein>
<dbReference type="InterPro" id="IPR036291">
    <property type="entry name" value="NAD(P)-bd_dom_sf"/>
</dbReference>
<evidence type="ECO:0000313" key="5">
    <source>
        <dbReference type="Proteomes" id="UP001280581"/>
    </source>
</evidence>
<gene>
    <name evidence="4" type="ORF">GRF29_1536g801898</name>
</gene>
<organism evidence="4 5">
    <name type="scientific">Pseudopithomyces chartarum</name>
    <dbReference type="NCBI Taxonomy" id="1892770"/>
    <lineage>
        <taxon>Eukaryota</taxon>
        <taxon>Fungi</taxon>
        <taxon>Dikarya</taxon>
        <taxon>Ascomycota</taxon>
        <taxon>Pezizomycotina</taxon>
        <taxon>Dothideomycetes</taxon>
        <taxon>Pleosporomycetidae</taxon>
        <taxon>Pleosporales</taxon>
        <taxon>Massarineae</taxon>
        <taxon>Didymosphaeriaceae</taxon>
        <taxon>Pseudopithomyces</taxon>
    </lineage>
</organism>
<feature type="domain" description="NmrA-like" evidence="3">
    <location>
        <begin position="3"/>
        <end position="284"/>
    </location>
</feature>
<dbReference type="Gene3D" id="3.40.50.720">
    <property type="entry name" value="NAD(P)-binding Rossmann-like Domain"/>
    <property type="match status" value="1"/>
</dbReference>